<gene>
    <name evidence="8" type="ORF">OCBIM_22026335mg</name>
</gene>
<proteinExistence type="inferred from homology"/>
<feature type="compositionally biased region" description="Basic and acidic residues" evidence="6">
    <location>
        <begin position="580"/>
        <end position="657"/>
    </location>
</feature>
<evidence type="ECO:0000313" key="8">
    <source>
        <dbReference type="EMBL" id="KOF81581.1"/>
    </source>
</evidence>
<evidence type="ECO:0000256" key="5">
    <source>
        <dbReference type="ARBA" id="ARBA00023212"/>
    </source>
</evidence>
<reference evidence="8" key="1">
    <citation type="submission" date="2015-07" db="EMBL/GenBank/DDBJ databases">
        <title>MeaNS - Measles Nucleotide Surveillance Program.</title>
        <authorList>
            <person name="Tran T."/>
            <person name="Druce J."/>
        </authorList>
    </citation>
    <scope>NUCLEOTIDE SEQUENCE</scope>
    <source>
        <strain evidence="8">UCB-OBI-ISO-001</strain>
        <tissue evidence="8">Gonad</tissue>
    </source>
</reference>
<dbReference type="InterPro" id="IPR051483">
    <property type="entry name" value="MAP7_domain-containing"/>
</dbReference>
<feature type="compositionally biased region" description="Low complexity" evidence="6">
    <location>
        <begin position="670"/>
        <end position="688"/>
    </location>
</feature>
<dbReference type="InterPro" id="IPR013087">
    <property type="entry name" value="Znf_C2H2_type"/>
</dbReference>
<dbReference type="PROSITE" id="PS50164">
    <property type="entry name" value="GIY_YIG"/>
    <property type="match status" value="1"/>
</dbReference>
<evidence type="ECO:0000256" key="6">
    <source>
        <dbReference type="SAM" id="MobiDB-lite"/>
    </source>
</evidence>
<feature type="compositionally biased region" description="Basic and acidic residues" evidence="6">
    <location>
        <begin position="519"/>
        <end position="573"/>
    </location>
</feature>
<evidence type="ECO:0000256" key="4">
    <source>
        <dbReference type="ARBA" id="ARBA00023054"/>
    </source>
</evidence>
<dbReference type="EMBL" id="KQ420029">
    <property type="protein sequence ID" value="KOF81581.1"/>
    <property type="molecule type" value="Genomic_DNA"/>
</dbReference>
<dbReference type="GO" id="GO:0000226">
    <property type="term" value="P:microtubule cytoskeleton organization"/>
    <property type="evidence" value="ECO:0007669"/>
    <property type="project" value="InterPro"/>
</dbReference>
<dbReference type="InterPro" id="IPR000305">
    <property type="entry name" value="GIY-YIG_endonuc"/>
</dbReference>
<protein>
    <recommendedName>
        <fullName evidence="7">GIY-YIG domain-containing protein</fullName>
    </recommendedName>
</protein>
<evidence type="ECO:0000256" key="1">
    <source>
        <dbReference type="ARBA" id="ARBA00004245"/>
    </source>
</evidence>
<feature type="compositionally biased region" description="Basic and acidic residues" evidence="6">
    <location>
        <begin position="484"/>
        <end position="495"/>
    </location>
</feature>
<feature type="region of interest" description="Disordered" evidence="6">
    <location>
        <begin position="347"/>
        <end position="827"/>
    </location>
</feature>
<dbReference type="OrthoDB" id="6161699at2759"/>
<feature type="compositionally biased region" description="Polar residues" evidence="6">
    <location>
        <begin position="352"/>
        <end position="363"/>
    </location>
</feature>
<name>A0A0L8GX06_OCTBM</name>
<sequence>MNIKFTLEYSSITGSLSLLDLKLNITEEGEIHIEFYRKAASKDMFVQYNSALPLGAKIGYARNELAHIQGKCSKTEDKVTHTTCFLDILKTNRYPRSIVNQLKYPRRPTHRTHRKPSNTCFLKIPHFSKRITRSIRRAIRREGLDIQLAHSGPSLRGHLAKKQAKDSSQCTLANCPIRDTDLCQRVNVYRIQCNKCNKFYVGSTTRPLHVHIKEHLNTRASSIGKHLDRCQNTDKSITVTIEANERNLGNLRIKEAILIHRLGPQINNGLEVRREAILQRAQERVARYEQWKQSGRHRGSYPASVPPSKHLSVSTSALYYKRSPEFSSSGTLNSSNRPESLLATVTPHRTKSTTGLHMSSPSASAPVKPREMRTPRKPRPASLAGTLPGFVPLEVPKASTPRSKSSERISKDKLRNRSSTIDSAKSDKSVSSTASTQSKSSRKAIFDRLSTPKKPTDTPPKSTEKKSSAPNSGTTTPTPRKPKSTKDKGPRESPNREGTPTPSAPEDQMTRSTQDITEEEYKIKLAEKRRQAREKAEREAELERQRQEELRRQEEERIRLEEEEQRRLEEESIRLAAEGRLAEEERLRKAIEAEEQRKKEEADRLELERKQKEEAEKKAKEEADRLEKERVERAKKEEEERLARKKRLEMIMKRVKTEPNVVDTVKVESSTKSAQSSPSRSSNSSTELSPDERQEEASTTLVANDMKKASSQEDMQNIEEERTAAKFKSPLLKQLMDKRSDDSSGDTSAKFKSPILQNILGKSKTNLGNRLLKTNSSEKLASSQESLDQPFAEDSTSLKDISRQKNDVDTNAEVNPAENSLVDKDKSQNRLSVSFDQSVGMDDSGFADSNGSTKTPQIVDVNGTGRSVELSSESAIGSLVDNNLDNKDKVELTTISGESSWSTTPKQSPISHLNKPLSGITVASDCDSLARSSENQIGTLIDLSVTNKNIDLKSQQLQDNLLNNTDDLLNFNSVNSATGDHKNTLLPFEDNAPQRQDVSELI</sequence>
<comment type="similarity">
    <text evidence="2">Belongs to the MAP7 family.</text>
</comment>
<dbReference type="GO" id="GO:0015630">
    <property type="term" value="C:microtubule cytoskeleton"/>
    <property type="evidence" value="ECO:0007669"/>
    <property type="project" value="InterPro"/>
</dbReference>
<dbReference type="CDD" id="cd10442">
    <property type="entry name" value="GIY-YIG_PLEs"/>
    <property type="match status" value="1"/>
</dbReference>
<dbReference type="InterPro" id="IPR008604">
    <property type="entry name" value="MAP7_fam"/>
</dbReference>
<evidence type="ECO:0000256" key="2">
    <source>
        <dbReference type="ARBA" id="ARBA00007525"/>
    </source>
</evidence>
<accession>A0A0L8GX06</accession>
<evidence type="ECO:0000259" key="7">
    <source>
        <dbReference type="PROSITE" id="PS50164"/>
    </source>
</evidence>
<keyword evidence="4" id="KW-0175">Coiled coil</keyword>
<dbReference type="AlphaFoldDB" id="A0A0L8GX06"/>
<dbReference type="Pfam" id="PF05672">
    <property type="entry name" value="MAP7"/>
    <property type="match status" value="1"/>
</dbReference>
<feature type="compositionally biased region" description="Basic and acidic residues" evidence="6">
    <location>
        <begin position="796"/>
        <end position="808"/>
    </location>
</feature>
<comment type="subcellular location">
    <subcellularLocation>
        <location evidence="1">Cytoplasm</location>
        <location evidence="1">Cytoskeleton</location>
    </subcellularLocation>
</comment>
<dbReference type="PROSITE" id="PS00028">
    <property type="entry name" value="ZINC_FINGER_C2H2_1"/>
    <property type="match status" value="1"/>
</dbReference>
<feature type="region of interest" description="Disordered" evidence="6">
    <location>
        <begin position="289"/>
        <end position="310"/>
    </location>
</feature>
<feature type="compositionally biased region" description="Low complexity" evidence="6">
    <location>
        <begin position="429"/>
        <end position="439"/>
    </location>
</feature>
<keyword evidence="3" id="KW-0963">Cytoplasm</keyword>
<dbReference type="PANTHER" id="PTHR15073">
    <property type="entry name" value="MICROTUBULE-ASSOCIATED PROTEIN"/>
    <property type="match status" value="1"/>
</dbReference>
<organism evidence="8">
    <name type="scientific">Octopus bimaculoides</name>
    <name type="common">California two-spotted octopus</name>
    <dbReference type="NCBI Taxonomy" id="37653"/>
    <lineage>
        <taxon>Eukaryota</taxon>
        <taxon>Metazoa</taxon>
        <taxon>Spiralia</taxon>
        <taxon>Lophotrochozoa</taxon>
        <taxon>Mollusca</taxon>
        <taxon>Cephalopoda</taxon>
        <taxon>Coleoidea</taxon>
        <taxon>Octopodiformes</taxon>
        <taxon>Octopoda</taxon>
        <taxon>Incirrata</taxon>
        <taxon>Octopodidae</taxon>
        <taxon>Octopus</taxon>
    </lineage>
</organism>
<evidence type="ECO:0000256" key="3">
    <source>
        <dbReference type="ARBA" id="ARBA00022490"/>
    </source>
</evidence>
<dbReference type="PANTHER" id="PTHR15073:SF1">
    <property type="entry name" value="RETICULOCYTE-BINDING PROTEIN HOMOLOG 2A"/>
    <property type="match status" value="1"/>
</dbReference>
<feature type="compositionally biased region" description="Basic and acidic residues" evidence="6">
    <location>
        <begin position="404"/>
        <end position="415"/>
    </location>
</feature>
<feature type="compositionally biased region" description="Polar residues" evidence="6">
    <location>
        <begin position="763"/>
        <end position="787"/>
    </location>
</feature>
<keyword evidence="5" id="KW-0206">Cytoskeleton</keyword>
<feature type="domain" description="GIY-YIG" evidence="7">
    <location>
        <begin position="184"/>
        <end position="268"/>
    </location>
</feature>